<evidence type="ECO:0000256" key="2">
    <source>
        <dbReference type="ARBA" id="ARBA00022723"/>
    </source>
</evidence>
<keyword evidence="5" id="KW-1185">Reference proteome</keyword>
<comment type="similarity">
    <text evidence="1">Belongs to the metallo-dependent hydrolases superfamily. TatD-type hydrolase family.</text>
</comment>
<keyword evidence="3 4" id="KW-0378">Hydrolase</keyword>
<dbReference type="CDD" id="cd01310">
    <property type="entry name" value="TatD_DNAse"/>
    <property type="match status" value="1"/>
</dbReference>
<evidence type="ECO:0000256" key="3">
    <source>
        <dbReference type="ARBA" id="ARBA00022801"/>
    </source>
</evidence>
<evidence type="ECO:0000313" key="5">
    <source>
        <dbReference type="Proteomes" id="UP001164803"/>
    </source>
</evidence>
<reference evidence="4" key="1">
    <citation type="submission" date="2022-08" db="EMBL/GenBank/DDBJ databases">
        <title>Alicyclobacillus dauci DSM2870, complete genome.</title>
        <authorList>
            <person name="Wang Q."/>
            <person name="Cai R."/>
            <person name="Wang Z."/>
        </authorList>
    </citation>
    <scope>NUCLEOTIDE SEQUENCE</scope>
    <source>
        <strain evidence="4">DSM 28700</strain>
    </source>
</reference>
<dbReference type="InterPro" id="IPR001130">
    <property type="entry name" value="TatD-like"/>
</dbReference>
<dbReference type="SUPFAM" id="SSF51556">
    <property type="entry name" value="Metallo-dependent hydrolases"/>
    <property type="match status" value="1"/>
</dbReference>
<dbReference type="PANTHER" id="PTHR46317">
    <property type="entry name" value="HYDROLASE OF PHP SUPERFAMILY-RELATED PROTEIN"/>
    <property type="match status" value="1"/>
</dbReference>
<evidence type="ECO:0000256" key="1">
    <source>
        <dbReference type="ARBA" id="ARBA00009275"/>
    </source>
</evidence>
<name>A0ABY6Z442_9BACL</name>
<proteinExistence type="inferred from homology"/>
<dbReference type="GO" id="GO:0016787">
    <property type="term" value="F:hydrolase activity"/>
    <property type="evidence" value="ECO:0007669"/>
    <property type="project" value="UniProtKB-KW"/>
</dbReference>
<dbReference type="NCBIfam" id="NF041926">
    <property type="entry name" value="QatD"/>
    <property type="match status" value="1"/>
</dbReference>
<organism evidence="4 5">
    <name type="scientific">Alicyclobacillus dauci</name>
    <dbReference type="NCBI Taxonomy" id="1475485"/>
    <lineage>
        <taxon>Bacteria</taxon>
        <taxon>Bacillati</taxon>
        <taxon>Bacillota</taxon>
        <taxon>Bacilli</taxon>
        <taxon>Bacillales</taxon>
        <taxon>Alicyclobacillaceae</taxon>
        <taxon>Alicyclobacillus</taxon>
    </lineage>
</organism>
<protein>
    <submittedName>
        <fullName evidence="4">TatD family hydrolase</fullName>
    </submittedName>
</protein>
<keyword evidence="2" id="KW-0479">Metal-binding</keyword>
<dbReference type="PANTHER" id="PTHR46317:SF1">
    <property type="entry name" value="HYDROLASE, TATD FAMILY"/>
    <property type="match status" value="1"/>
</dbReference>
<dbReference type="PIRSF" id="PIRSF005902">
    <property type="entry name" value="DNase_TatD"/>
    <property type="match status" value="1"/>
</dbReference>
<dbReference type="EMBL" id="CP104064">
    <property type="protein sequence ID" value="WAH37049.1"/>
    <property type="molecule type" value="Genomic_DNA"/>
</dbReference>
<dbReference type="InterPro" id="IPR032466">
    <property type="entry name" value="Metal_Hydrolase"/>
</dbReference>
<accession>A0ABY6Z442</accession>
<dbReference type="Proteomes" id="UP001164803">
    <property type="component" value="Chromosome"/>
</dbReference>
<dbReference type="Gene3D" id="3.20.20.140">
    <property type="entry name" value="Metal-dependent hydrolases"/>
    <property type="match status" value="1"/>
</dbReference>
<evidence type="ECO:0000313" key="4">
    <source>
        <dbReference type="EMBL" id="WAH37049.1"/>
    </source>
</evidence>
<dbReference type="PROSITE" id="PS01137">
    <property type="entry name" value="TATD_1"/>
    <property type="match status" value="1"/>
</dbReference>
<dbReference type="Pfam" id="PF01026">
    <property type="entry name" value="TatD_DNase"/>
    <property type="match status" value="1"/>
</dbReference>
<gene>
    <name evidence="4" type="ORF">NZD86_00245</name>
</gene>
<dbReference type="InterPro" id="IPR018228">
    <property type="entry name" value="DNase_TatD-rel_CS"/>
</dbReference>
<sequence length="246" mass="28229">MIDAHCHIDLYSDPMAQARKVENERIRTIAVTNLPSHFELGYPHLKNFKNVRLALGVHPLHANQHTDGELKRFVRLAKSTSYIGEIGLDFSPEGNATREKQVDSLRFVLTHINDRPRYISLHSRRAERSVLQLLKEFSIEQAVFHWYSGSLSVLKEIVTAGYFFSINPAMIRSSNGRKIIEHIPSDRLLTETDGPFVKVDGRIIESQDVAEVLNHLSSLWDCTYEDAERQIENNFNTILRPVKRVV</sequence>
<dbReference type="RefSeq" id="WP_268044483.1">
    <property type="nucleotide sequence ID" value="NZ_CP104064.1"/>
</dbReference>
<dbReference type="InterPro" id="IPR049677">
    <property type="entry name" value="QatD"/>
</dbReference>